<feature type="transmembrane region" description="Helical" evidence="1">
    <location>
        <begin position="264"/>
        <end position="287"/>
    </location>
</feature>
<gene>
    <name evidence="2" type="ORF">ODALV1_LOCUS23040</name>
</gene>
<evidence type="ECO:0000313" key="3">
    <source>
        <dbReference type="Proteomes" id="UP001642540"/>
    </source>
</evidence>
<dbReference type="Proteomes" id="UP001642540">
    <property type="component" value="Unassembled WGS sequence"/>
</dbReference>
<evidence type="ECO:0008006" key="4">
    <source>
        <dbReference type="Google" id="ProtNLM"/>
    </source>
</evidence>
<evidence type="ECO:0000313" key="2">
    <source>
        <dbReference type="EMBL" id="CAL8129279.1"/>
    </source>
</evidence>
<reference evidence="2 3" key="1">
    <citation type="submission" date="2024-08" db="EMBL/GenBank/DDBJ databases">
        <authorList>
            <person name="Cucini C."/>
            <person name="Frati F."/>
        </authorList>
    </citation>
    <scope>NUCLEOTIDE SEQUENCE [LARGE SCALE GENOMIC DNA]</scope>
</reference>
<organism evidence="2 3">
    <name type="scientific">Orchesella dallaii</name>
    <dbReference type="NCBI Taxonomy" id="48710"/>
    <lineage>
        <taxon>Eukaryota</taxon>
        <taxon>Metazoa</taxon>
        <taxon>Ecdysozoa</taxon>
        <taxon>Arthropoda</taxon>
        <taxon>Hexapoda</taxon>
        <taxon>Collembola</taxon>
        <taxon>Entomobryomorpha</taxon>
        <taxon>Entomobryoidea</taxon>
        <taxon>Orchesellidae</taxon>
        <taxon>Orchesellinae</taxon>
        <taxon>Orchesella</taxon>
    </lineage>
</organism>
<comment type="caution">
    <text evidence="2">The sequence shown here is derived from an EMBL/GenBank/DDBJ whole genome shotgun (WGS) entry which is preliminary data.</text>
</comment>
<keyword evidence="1" id="KW-1133">Transmembrane helix</keyword>
<dbReference type="EMBL" id="CAXLJM020000076">
    <property type="protein sequence ID" value="CAL8129279.1"/>
    <property type="molecule type" value="Genomic_DNA"/>
</dbReference>
<sequence>MSASIGAINVLAVISKPINTKLRLDASPHMSVNHNLDTPHMMELGVQFIFLAFNVIADACMISWEKNYVKFAFVMNQCWKKLGVKLGWPSHKRRPKLPEVGVYIMTSSLVAFPMIGIGYPLIGKFDPIQCFVYIYFTTVLKNNYWLVILLQVMCSIFYGLYVLVALIHIWFLILGATCFVEAVMKFSQDIFPSEETKQDSNTEWATSISNDFQKCYALYGQLRILVEVGGMGIQTFLQVLLGMGVPLCSFAALSSIKLYEHMNIIVWLGNMMLVPVCILVCFILVTLGSIPNSNSKHYVHTWKRHLYRKFDRKRLASCMELAFNLGVVRRVTYCTALLICDNIVNYTVTLICMYES</sequence>
<feature type="transmembrane region" description="Helical" evidence="1">
    <location>
        <begin position="100"/>
        <end position="122"/>
    </location>
</feature>
<accession>A0ABP1RJW8</accession>
<keyword evidence="1" id="KW-0812">Transmembrane</keyword>
<keyword evidence="3" id="KW-1185">Reference proteome</keyword>
<keyword evidence="1" id="KW-0472">Membrane</keyword>
<protein>
    <recommendedName>
        <fullName evidence="4">Odorant receptor</fullName>
    </recommendedName>
</protein>
<feature type="transmembrane region" description="Helical" evidence="1">
    <location>
        <begin position="239"/>
        <end position="258"/>
    </location>
</feature>
<name>A0ABP1RJW8_9HEXA</name>
<evidence type="ECO:0000256" key="1">
    <source>
        <dbReference type="SAM" id="Phobius"/>
    </source>
</evidence>
<feature type="transmembrane region" description="Helical" evidence="1">
    <location>
        <begin position="167"/>
        <end position="184"/>
    </location>
</feature>
<proteinExistence type="predicted"/>